<reference evidence="3 4" key="1">
    <citation type="submission" date="2018-03" db="EMBL/GenBank/DDBJ databases">
        <title>Draft genome sequence of Rohu Carp (Labeo rohita).</title>
        <authorList>
            <person name="Das P."/>
            <person name="Kushwaha B."/>
            <person name="Joshi C.G."/>
            <person name="Kumar D."/>
            <person name="Nagpure N.S."/>
            <person name="Sahoo L."/>
            <person name="Das S.P."/>
            <person name="Bit A."/>
            <person name="Patnaik S."/>
            <person name="Meher P.K."/>
            <person name="Jayasankar P."/>
            <person name="Koringa P.G."/>
            <person name="Patel N.V."/>
            <person name="Hinsu A.T."/>
            <person name="Kumar R."/>
            <person name="Pandey M."/>
            <person name="Agarwal S."/>
            <person name="Srivastava S."/>
            <person name="Singh M."/>
            <person name="Iquebal M.A."/>
            <person name="Jaiswal S."/>
            <person name="Angadi U.B."/>
            <person name="Kumar N."/>
            <person name="Raza M."/>
            <person name="Shah T.M."/>
            <person name="Rai A."/>
            <person name="Jena J.K."/>
        </authorList>
    </citation>
    <scope>NUCLEOTIDE SEQUENCE [LARGE SCALE GENOMIC DNA]</scope>
    <source>
        <strain evidence="3">DASCIFA01</strain>
        <tissue evidence="3">Testis</tissue>
    </source>
</reference>
<dbReference type="EMBL" id="QBIY01013221">
    <property type="protein sequence ID" value="RXN09995.1"/>
    <property type="molecule type" value="Genomic_DNA"/>
</dbReference>
<dbReference type="InterPro" id="IPR012677">
    <property type="entry name" value="Nucleotide-bd_a/b_plait_sf"/>
</dbReference>
<feature type="domain" description="PAR14-like first RRM" evidence="2">
    <location>
        <begin position="1"/>
        <end position="58"/>
    </location>
</feature>
<comment type="caution">
    <text evidence="3">The sequence shown here is derived from an EMBL/GenBank/DDBJ whole genome shotgun (WGS) entry which is preliminary data.</text>
</comment>
<dbReference type="AlphaFoldDB" id="A0A498LX71"/>
<feature type="region of interest" description="Disordered" evidence="1">
    <location>
        <begin position="61"/>
        <end position="84"/>
    </location>
</feature>
<evidence type="ECO:0000256" key="1">
    <source>
        <dbReference type="SAM" id="MobiDB-lite"/>
    </source>
</evidence>
<keyword evidence="4" id="KW-1185">Reference proteome</keyword>
<protein>
    <submittedName>
        <fullName evidence="3">Poly [ADP-ribose] polymerase 14-like protein</fullName>
    </submittedName>
</protein>
<dbReference type="Proteomes" id="UP000290572">
    <property type="component" value="Unassembled WGS sequence"/>
</dbReference>
<feature type="compositionally biased region" description="Polar residues" evidence="1">
    <location>
        <begin position="64"/>
        <end position="76"/>
    </location>
</feature>
<proteinExistence type="predicted"/>
<name>A0A498LX71_LABRO</name>
<dbReference type="STRING" id="84645.A0A498LX71"/>
<organism evidence="3 4">
    <name type="scientific">Labeo rohita</name>
    <name type="common">Indian major carp</name>
    <name type="synonym">Cyprinus rohita</name>
    <dbReference type="NCBI Taxonomy" id="84645"/>
    <lineage>
        <taxon>Eukaryota</taxon>
        <taxon>Metazoa</taxon>
        <taxon>Chordata</taxon>
        <taxon>Craniata</taxon>
        <taxon>Vertebrata</taxon>
        <taxon>Euteleostomi</taxon>
        <taxon>Actinopterygii</taxon>
        <taxon>Neopterygii</taxon>
        <taxon>Teleostei</taxon>
        <taxon>Ostariophysi</taxon>
        <taxon>Cypriniformes</taxon>
        <taxon>Cyprinidae</taxon>
        <taxon>Labeoninae</taxon>
        <taxon>Labeonini</taxon>
        <taxon>Labeo</taxon>
    </lineage>
</organism>
<gene>
    <name evidence="3" type="ORF">ROHU_031088</name>
</gene>
<evidence type="ECO:0000313" key="4">
    <source>
        <dbReference type="Proteomes" id="UP000290572"/>
    </source>
</evidence>
<dbReference type="Gene3D" id="3.30.70.330">
    <property type="match status" value="1"/>
</dbReference>
<sequence length="84" mass="9717">MQKYFKIRRRSGGGECEISEVGDNTYMISFMDKEAQERVLERLDHVILIEGQEIHISLRHENVAESSKQPKGSPNQEQREKLSA</sequence>
<dbReference type="InterPro" id="IPR057051">
    <property type="entry name" value="PARP14_RPM_1"/>
</dbReference>
<dbReference type="Pfam" id="PF23222">
    <property type="entry name" value="RRM_PARP14_1"/>
    <property type="match status" value="1"/>
</dbReference>
<evidence type="ECO:0000259" key="2">
    <source>
        <dbReference type="Pfam" id="PF23222"/>
    </source>
</evidence>
<evidence type="ECO:0000313" key="3">
    <source>
        <dbReference type="EMBL" id="RXN09995.1"/>
    </source>
</evidence>
<accession>A0A498LX71</accession>